<dbReference type="OrthoDB" id="7130006at2759"/>
<feature type="active site" description="Nucleophile" evidence="4">
    <location>
        <position position="181"/>
    </location>
</feature>
<dbReference type="SUPFAM" id="SSF53474">
    <property type="entry name" value="alpha/beta-Hydrolases"/>
    <property type="match status" value="1"/>
</dbReference>
<dbReference type="PIRSF" id="PIRSF001112">
    <property type="entry name" value="Epoxide_hydrolase"/>
    <property type="match status" value="1"/>
</dbReference>
<reference evidence="6 7" key="1">
    <citation type="journal article" date="2015" name="Biotechnol. Biofuels">
        <title>Enhanced degradation of softwood versus hardwood by the white-rot fungus Pycnoporus coccineus.</title>
        <authorList>
            <person name="Couturier M."/>
            <person name="Navarro D."/>
            <person name="Chevret D."/>
            <person name="Henrissat B."/>
            <person name="Piumi F."/>
            <person name="Ruiz-Duenas F.J."/>
            <person name="Martinez A.T."/>
            <person name="Grigoriev I.V."/>
            <person name="Riley R."/>
            <person name="Lipzen A."/>
            <person name="Berrin J.G."/>
            <person name="Master E.R."/>
            <person name="Rosso M.N."/>
        </authorList>
    </citation>
    <scope>NUCLEOTIDE SEQUENCE [LARGE SCALE GENOMIC DNA]</scope>
    <source>
        <strain evidence="6 7">BRFM310</strain>
    </source>
</reference>
<dbReference type="STRING" id="1353009.A0A1Y2IWM1"/>
<comment type="similarity">
    <text evidence="1">Belongs to the peptidase S33 family.</text>
</comment>
<dbReference type="Proteomes" id="UP000193067">
    <property type="component" value="Unassembled WGS sequence"/>
</dbReference>
<dbReference type="GO" id="GO:0097176">
    <property type="term" value="P:epoxide metabolic process"/>
    <property type="evidence" value="ECO:0007669"/>
    <property type="project" value="TreeGrafter"/>
</dbReference>
<keyword evidence="7" id="KW-1185">Reference proteome</keyword>
<evidence type="ECO:0000256" key="1">
    <source>
        <dbReference type="ARBA" id="ARBA00010088"/>
    </source>
</evidence>
<sequence length="407" mass="45758">MLANTEQPFTLSVAEGDIALLHKKLDLARFPGGLEEADWDYGAALADVKRLAEHWRWTFDWRKAEGEINKLPMFTRDITVDGFGSLNIHYIHQKSEVGHAIPLLFVHGWPGHFLEVRKMLPLLTARSPEHPSFHVVALSLPGFGFSEAPKMPGFAGRYYAEVFNKLMCSLGYDEYVYQGGDWGHVLGLHAVTHDRGKHSIKAWHTNTPVARPPALLSHPLLFLDMLTIPFKTTVQADVEHNKKLLKTGFGYLSIQSTKPHTLGFSLADSPVGLLAWIYEKLVSWSDNYPWTDDEVIEWVSIYWFSRAGPDAAQRIYYEMTSGGTHDVFEGAKWTDVPLGVSYFPQEIVRLPRSWSHMLGHLVFESVHGYGGHFAAFERPEELASDLRVMFGNGGLAHGVASGKRGYD</sequence>
<keyword evidence="2" id="KW-0058">Aromatic hydrocarbons catabolism</keyword>
<evidence type="ECO:0000256" key="3">
    <source>
        <dbReference type="ARBA" id="ARBA00022801"/>
    </source>
</evidence>
<dbReference type="InterPro" id="IPR000639">
    <property type="entry name" value="Epox_hydrolase-like"/>
</dbReference>
<evidence type="ECO:0000313" key="6">
    <source>
        <dbReference type="EMBL" id="OSD05004.1"/>
    </source>
</evidence>
<feature type="active site" description="Proton acceptor" evidence="4">
    <location>
        <position position="372"/>
    </location>
</feature>
<organism evidence="6 7">
    <name type="scientific">Trametes coccinea (strain BRFM310)</name>
    <name type="common">Pycnoporus coccineus</name>
    <dbReference type="NCBI Taxonomy" id="1353009"/>
    <lineage>
        <taxon>Eukaryota</taxon>
        <taxon>Fungi</taxon>
        <taxon>Dikarya</taxon>
        <taxon>Basidiomycota</taxon>
        <taxon>Agaricomycotina</taxon>
        <taxon>Agaricomycetes</taxon>
        <taxon>Polyporales</taxon>
        <taxon>Polyporaceae</taxon>
        <taxon>Trametes</taxon>
    </lineage>
</organism>
<evidence type="ECO:0000256" key="2">
    <source>
        <dbReference type="ARBA" id="ARBA00022797"/>
    </source>
</evidence>
<dbReference type="GO" id="GO:0004301">
    <property type="term" value="F:epoxide hydrolase activity"/>
    <property type="evidence" value="ECO:0007669"/>
    <property type="project" value="TreeGrafter"/>
</dbReference>
<dbReference type="PANTHER" id="PTHR21661:SF35">
    <property type="entry name" value="EPOXIDE HYDROLASE"/>
    <property type="match status" value="1"/>
</dbReference>
<feature type="domain" description="Epoxide hydrolase N-terminal" evidence="5">
    <location>
        <begin position="7"/>
        <end position="116"/>
    </location>
</feature>
<evidence type="ECO:0000259" key="5">
    <source>
        <dbReference type="Pfam" id="PF06441"/>
    </source>
</evidence>
<dbReference type="InterPro" id="IPR010497">
    <property type="entry name" value="Epoxide_hydro_N"/>
</dbReference>
<name>A0A1Y2IWM1_TRAC3</name>
<accession>A0A1Y2IWM1</accession>
<dbReference type="PRINTS" id="PR00412">
    <property type="entry name" value="EPOXHYDRLASE"/>
</dbReference>
<dbReference type="PANTHER" id="PTHR21661">
    <property type="entry name" value="EPOXIDE HYDROLASE 1-RELATED"/>
    <property type="match status" value="1"/>
</dbReference>
<feature type="active site" description="Proton donor" evidence="4">
    <location>
        <position position="316"/>
    </location>
</feature>
<dbReference type="EMBL" id="KZ084094">
    <property type="protein sequence ID" value="OSD05004.1"/>
    <property type="molecule type" value="Genomic_DNA"/>
</dbReference>
<keyword evidence="3 6" id="KW-0378">Hydrolase</keyword>
<dbReference type="Gene3D" id="3.40.50.1820">
    <property type="entry name" value="alpha/beta hydrolase"/>
    <property type="match status" value="1"/>
</dbReference>
<evidence type="ECO:0000256" key="4">
    <source>
        <dbReference type="PIRSR" id="PIRSR001112-1"/>
    </source>
</evidence>
<gene>
    <name evidence="6" type="ORF">PYCCODRAFT_1362542</name>
</gene>
<dbReference type="InterPro" id="IPR016292">
    <property type="entry name" value="Epoxide_hydrolase"/>
</dbReference>
<dbReference type="Pfam" id="PF06441">
    <property type="entry name" value="EHN"/>
    <property type="match status" value="1"/>
</dbReference>
<protein>
    <submittedName>
        <fullName evidence="6">Alpha/beta-hydrolase</fullName>
    </submittedName>
</protein>
<dbReference type="InterPro" id="IPR029058">
    <property type="entry name" value="AB_hydrolase_fold"/>
</dbReference>
<dbReference type="AlphaFoldDB" id="A0A1Y2IWM1"/>
<proteinExistence type="inferred from homology"/>
<evidence type="ECO:0000313" key="7">
    <source>
        <dbReference type="Proteomes" id="UP000193067"/>
    </source>
</evidence>